<evidence type="ECO:0000313" key="2">
    <source>
        <dbReference type="Proteomes" id="UP001066276"/>
    </source>
</evidence>
<comment type="caution">
    <text evidence="1">The sequence shown here is derived from an EMBL/GenBank/DDBJ whole genome shotgun (WGS) entry which is preliminary data.</text>
</comment>
<organism evidence="1 2">
    <name type="scientific">Pleurodeles waltl</name>
    <name type="common">Iberian ribbed newt</name>
    <dbReference type="NCBI Taxonomy" id="8319"/>
    <lineage>
        <taxon>Eukaryota</taxon>
        <taxon>Metazoa</taxon>
        <taxon>Chordata</taxon>
        <taxon>Craniata</taxon>
        <taxon>Vertebrata</taxon>
        <taxon>Euteleostomi</taxon>
        <taxon>Amphibia</taxon>
        <taxon>Batrachia</taxon>
        <taxon>Caudata</taxon>
        <taxon>Salamandroidea</taxon>
        <taxon>Salamandridae</taxon>
        <taxon>Pleurodelinae</taxon>
        <taxon>Pleurodeles</taxon>
    </lineage>
</organism>
<gene>
    <name evidence="1" type="ORF">NDU88_006622</name>
</gene>
<sequence length="193" mass="21472">MINHATIEVTKLFDYLAVRFSENLSWDCQVRKAAIALKQAAGAIMRFKYKAGGRSVSIILNIYARKAVAEALYGPELWGFPNVRALQVANKKILRTLLGLGLGTPLKALYAELNLTLISELAAIRPMLYWTRVVRNPRAAEYLETLEEVIAYSGSRGCSWGAFVKKTLENLRLKDLGVDQGRATKETVGLIKD</sequence>
<accession>A0AAV7X1T8</accession>
<name>A0AAV7X1T8_PLEWA</name>
<dbReference type="Proteomes" id="UP001066276">
    <property type="component" value="Chromosome 1_1"/>
</dbReference>
<proteinExistence type="predicted"/>
<evidence type="ECO:0000313" key="1">
    <source>
        <dbReference type="EMBL" id="KAJ1219051.1"/>
    </source>
</evidence>
<reference evidence="1" key="1">
    <citation type="journal article" date="2022" name="bioRxiv">
        <title>Sequencing and chromosome-scale assembly of the giantPleurodeles waltlgenome.</title>
        <authorList>
            <person name="Brown T."/>
            <person name="Elewa A."/>
            <person name="Iarovenko S."/>
            <person name="Subramanian E."/>
            <person name="Araus A.J."/>
            <person name="Petzold A."/>
            <person name="Susuki M."/>
            <person name="Suzuki K.-i.T."/>
            <person name="Hayashi T."/>
            <person name="Toyoda A."/>
            <person name="Oliveira C."/>
            <person name="Osipova E."/>
            <person name="Leigh N.D."/>
            <person name="Simon A."/>
            <person name="Yun M.H."/>
        </authorList>
    </citation>
    <scope>NUCLEOTIDE SEQUENCE</scope>
    <source>
        <strain evidence="1">20211129_DDA</strain>
        <tissue evidence="1">Liver</tissue>
    </source>
</reference>
<dbReference type="EMBL" id="JANPWB010000001">
    <property type="protein sequence ID" value="KAJ1219051.1"/>
    <property type="molecule type" value="Genomic_DNA"/>
</dbReference>
<keyword evidence="2" id="KW-1185">Reference proteome</keyword>
<dbReference type="AlphaFoldDB" id="A0AAV7X1T8"/>
<protein>
    <recommendedName>
        <fullName evidence="3">Reverse transcriptase</fullName>
    </recommendedName>
</protein>
<evidence type="ECO:0008006" key="3">
    <source>
        <dbReference type="Google" id="ProtNLM"/>
    </source>
</evidence>